<dbReference type="GO" id="GO:0000150">
    <property type="term" value="F:DNA strand exchange activity"/>
    <property type="evidence" value="ECO:0007669"/>
    <property type="project" value="InterPro"/>
</dbReference>
<evidence type="ECO:0000313" key="5">
    <source>
        <dbReference type="Proteomes" id="UP000236721"/>
    </source>
</evidence>
<dbReference type="EMBL" id="FNVG01000015">
    <property type="protein sequence ID" value="SEG46696.1"/>
    <property type="molecule type" value="Genomic_DNA"/>
</dbReference>
<accession>A0A1H6AG11</accession>
<dbReference type="Pfam" id="PF00239">
    <property type="entry name" value="Resolvase"/>
    <property type="match status" value="1"/>
</dbReference>
<dbReference type="InterPro" id="IPR050639">
    <property type="entry name" value="SSR_resolvase"/>
</dbReference>
<dbReference type="SUPFAM" id="SSF53041">
    <property type="entry name" value="Resolvase-like"/>
    <property type="match status" value="1"/>
</dbReference>
<keyword evidence="5" id="KW-1185">Reference proteome</keyword>
<dbReference type="AlphaFoldDB" id="A0A1H6AG11"/>
<dbReference type="PANTHER" id="PTHR30461:SF26">
    <property type="entry name" value="RESOLVASE HOMOLOG YNEB"/>
    <property type="match status" value="1"/>
</dbReference>
<dbReference type="CDD" id="cd03768">
    <property type="entry name" value="SR_ResInv"/>
    <property type="match status" value="1"/>
</dbReference>
<proteinExistence type="inferred from homology"/>
<reference evidence="5" key="1">
    <citation type="submission" date="2016-10" db="EMBL/GenBank/DDBJ databases">
        <authorList>
            <person name="Varghese N."/>
            <person name="Submissions S."/>
        </authorList>
    </citation>
    <scope>NUCLEOTIDE SEQUENCE [LARGE SCALE GENOMIC DNA]</scope>
    <source>
        <strain evidence="5">CGMCC 1.7062</strain>
    </source>
</reference>
<evidence type="ECO:0000259" key="3">
    <source>
        <dbReference type="PROSITE" id="PS51736"/>
    </source>
</evidence>
<dbReference type="InterPro" id="IPR006120">
    <property type="entry name" value="Resolvase_HTH_dom"/>
</dbReference>
<comment type="similarity">
    <text evidence="1">Belongs to the site-specific recombinase resolvase family.</text>
</comment>
<dbReference type="PROSITE" id="PS51736">
    <property type="entry name" value="RECOMBINASES_3"/>
    <property type="match status" value="1"/>
</dbReference>
<dbReference type="Gene3D" id="1.10.10.60">
    <property type="entry name" value="Homeodomain-like"/>
    <property type="match status" value="1"/>
</dbReference>
<evidence type="ECO:0000256" key="1">
    <source>
        <dbReference type="ARBA" id="ARBA00009913"/>
    </source>
</evidence>
<gene>
    <name evidence="4" type="ORF">SAMN04488244_11523</name>
</gene>
<dbReference type="InterPro" id="IPR036162">
    <property type="entry name" value="Resolvase-like_N_sf"/>
</dbReference>
<dbReference type="InterPro" id="IPR006119">
    <property type="entry name" value="Resolv_N"/>
</dbReference>
<evidence type="ECO:0000313" key="4">
    <source>
        <dbReference type="EMBL" id="SEG46696.1"/>
    </source>
</evidence>
<dbReference type="GO" id="GO:0003677">
    <property type="term" value="F:DNA binding"/>
    <property type="evidence" value="ECO:0007669"/>
    <property type="project" value="InterPro"/>
</dbReference>
<feature type="domain" description="Resolvase/invertase-type recombinase catalytic" evidence="3">
    <location>
        <begin position="80"/>
        <end position="214"/>
    </location>
</feature>
<evidence type="ECO:0000256" key="2">
    <source>
        <dbReference type="SAM" id="MobiDB-lite"/>
    </source>
</evidence>
<protein>
    <submittedName>
        <fullName evidence="4">Site-specific DNA recombinase</fullName>
    </submittedName>
</protein>
<dbReference type="Proteomes" id="UP000236721">
    <property type="component" value="Unassembled WGS sequence"/>
</dbReference>
<dbReference type="Pfam" id="PF02796">
    <property type="entry name" value="HTH_7"/>
    <property type="match status" value="1"/>
</dbReference>
<organism evidence="4 5">
    <name type="scientific">Vibrio hangzhouensis</name>
    <dbReference type="NCBI Taxonomy" id="462991"/>
    <lineage>
        <taxon>Bacteria</taxon>
        <taxon>Pseudomonadati</taxon>
        <taxon>Pseudomonadota</taxon>
        <taxon>Gammaproteobacteria</taxon>
        <taxon>Vibrionales</taxon>
        <taxon>Vibrionaceae</taxon>
        <taxon>Vibrio</taxon>
    </lineage>
</organism>
<name>A0A1H6AG11_9VIBR</name>
<dbReference type="PANTHER" id="PTHR30461">
    <property type="entry name" value="DNA-INVERTASE FROM LAMBDOID PROPHAGE"/>
    <property type="match status" value="1"/>
</dbReference>
<feature type="region of interest" description="Disordered" evidence="2">
    <location>
        <begin position="61"/>
        <end position="80"/>
    </location>
</feature>
<dbReference type="SMART" id="SM00857">
    <property type="entry name" value="Resolvase"/>
    <property type="match status" value="1"/>
</dbReference>
<sequence>MATYFNANVLPTTQADALHITLSNGLEVLVWKNTKTGSTVATRLDTDETVYHSASSMRKTLSSWENESTEQESSETKSGQHVGYIRVSSVGQNTDRQLSGVKLDKVFEEKASAKTVERPIWKQCFEFLREGDTLHVHSLDRVCRSGAGDALEIVESLTAKGVGVKFHKEGMEFYSEPTAAQRGVLNILASIAQMERELINERRREGQAEAKAKGKHIGRPKSKELDVETMSDMLEKGMSIAAMARELGVSRQALYRRLEEAGLK</sequence>
<dbReference type="Gene3D" id="3.40.50.1390">
    <property type="entry name" value="Resolvase, N-terminal catalytic domain"/>
    <property type="match status" value="1"/>
</dbReference>